<proteinExistence type="predicted"/>
<name>A0A836C206_9CHLO</name>
<accession>A0A836C206</accession>
<evidence type="ECO:0000313" key="3">
    <source>
        <dbReference type="Proteomes" id="UP000612055"/>
    </source>
</evidence>
<dbReference type="EMBL" id="JAEHOE010000020">
    <property type="protein sequence ID" value="KAG2496168.1"/>
    <property type="molecule type" value="Genomic_DNA"/>
</dbReference>
<protein>
    <submittedName>
        <fullName evidence="2">Uncharacterized protein</fullName>
    </submittedName>
</protein>
<evidence type="ECO:0000256" key="1">
    <source>
        <dbReference type="SAM" id="MobiDB-lite"/>
    </source>
</evidence>
<dbReference type="AlphaFoldDB" id="A0A836C206"/>
<feature type="region of interest" description="Disordered" evidence="1">
    <location>
        <begin position="325"/>
        <end position="345"/>
    </location>
</feature>
<reference evidence="2" key="1">
    <citation type="journal article" date="2020" name="bioRxiv">
        <title>Comparative genomics of Chlamydomonas.</title>
        <authorList>
            <person name="Craig R.J."/>
            <person name="Hasan A.R."/>
            <person name="Ness R.W."/>
            <person name="Keightley P.D."/>
        </authorList>
    </citation>
    <scope>NUCLEOTIDE SEQUENCE</scope>
    <source>
        <strain evidence="2">CCAP 11/70</strain>
    </source>
</reference>
<keyword evidence="3" id="KW-1185">Reference proteome</keyword>
<feature type="region of interest" description="Disordered" evidence="1">
    <location>
        <begin position="398"/>
        <end position="421"/>
    </location>
</feature>
<evidence type="ECO:0000313" key="2">
    <source>
        <dbReference type="EMBL" id="KAG2496168.1"/>
    </source>
</evidence>
<sequence>MVVDLVSLTPFSGLSDAAVDADPLVALPCGHAYTASTLDAWLDMETRFYTRAPPEGDRPGRWLGLRPLPTADQDELKGCPECRGPKTQVYEKAVASARDLVAAEEERRREGEALTSPSAAAGSTGGRPGASVAEAPAAAGQVVWRLGHEVQLTAEVGPSSARSRLEAAEAALAALPPSVDARAVWEAQCAHLDAAALVNRLASSGLLVPPVPEHLLTTPLRSQVTRFRNQLIARADRWSEPALSRAAALALLPAGGREAPGRSTDARLTEAFLGLILARVALLEASARYARNMQDLEDSRRRQEELLEQGGMLLGELSAALSAPAAAGDGGASAGGRQDGRSAADRAAERMALQLSRVAFLQAAKPFAGRADLPNYRAVRRQQEALLDEVQALAAEVEGAHNRSDPQPSGPADPDTPEGPVGRVRRLAERAAEWQEQLRRSGELRDIVEAMARGEIHSGHRISYNTRILAGHLYRPYGTT</sequence>
<comment type="caution">
    <text evidence="2">The sequence shown here is derived from an EMBL/GenBank/DDBJ whole genome shotgun (WGS) entry which is preliminary data.</text>
</comment>
<feature type="region of interest" description="Disordered" evidence="1">
    <location>
        <begin position="101"/>
        <end position="134"/>
    </location>
</feature>
<dbReference type="Proteomes" id="UP000612055">
    <property type="component" value="Unassembled WGS sequence"/>
</dbReference>
<gene>
    <name evidence="2" type="ORF">HYH03_005769</name>
</gene>
<organism evidence="2 3">
    <name type="scientific">Edaphochlamys debaryana</name>
    <dbReference type="NCBI Taxonomy" id="47281"/>
    <lineage>
        <taxon>Eukaryota</taxon>
        <taxon>Viridiplantae</taxon>
        <taxon>Chlorophyta</taxon>
        <taxon>core chlorophytes</taxon>
        <taxon>Chlorophyceae</taxon>
        <taxon>CS clade</taxon>
        <taxon>Chlamydomonadales</taxon>
        <taxon>Chlamydomonadales incertae sedis</taxon>
        <taxon>Edaphochlamys</taxon>
    </lineage>
</organism>